<dbReference type="WBParaSite" id="sdigi.contig73.g3664.t1">
    <property type="protein sequence ID" value="sdigi.contig73.g3664.t1"/>
    <property type="gene ID" value="sdigi.contig73.g3664"/>
</dbReference>
<evidence type="ECO:0000313" key="3">
    <source>
        <dbReference type="WBParaSite" id="sdigi.contig73.g3664.t1"/>
    </source>
</evidence>
<feature type="compositionally biased region" description="Basic and acidic residues" evidence="1">
    <location>
        <begin position="8"/>
        <end position="22"/>
    </location>
</feature>
<evidence type="ECO:0000313" key="2">
    <source>
        <dbReference type="Proteomes" id="UP000887581"/>
    </source>
</evidence>
<proteinExistence type="predicted"/>
<accession>A0A915Q702</accession>
<organism evidence="2 3">
    <name type="scientific">Setaria digitata</name>
    <dbReference type="NCBI Taxonomy" id="48799"/>
    <lineage>
        <taxon>Eukaryota</taxon>
        <taxon>Metazoa</taxon>
        <taxon>Ecdysozoa</taxon>
        <taxon>Nematoda</taxon>
        <taxon>Chromadorea</taxon>
        <taxon>Rhabditida</taxon>
        <taxon>Spirurina</taxon>
        <taxon>Spiruromorpha</taxon>
        <taxon>Filarioidea</taxon>
        <taxon>Setariidae</taxon>
        <taxon>Setaria</taxon>
    </lineage>
</organism>
<reference evidence="3" key="1">
    <citation type="submission" date="2022-11" db="UniProtKB">
        <authorList>
            <consortium name="WormBaseParasite"/>
        </authorList>
    </citation>
    <scope>IDENTIFICATION</scope>
</reference>
<dbReference type="AlphaFoldDB" id="A0A915Q702"/>
<keyword evidence="2" id="KW-1185">Reference proteome</keyword>
<evidence type="ECO:0000256" key="1">
    <source>
        <dbReference type="SAM" id="MobiDB-lite"/>
    </source>
</evidence>
<name>A0A915Q702_9BILA</name>
<dbReference type="Proteomes" id="UP000887581">
    <property type="component" value="Unplaced"/>
</dbReference>
<sequence length="74" mass="8667">MMNGKQMEQCKKENKKEKEQRELSFPNLEPKYIPAKKAVSILAVIQLMLASSHFIENTVLLHQNYHDFYDGEGR</sequence>
<feature type="region of interest" description="Disordered" evidence="1">
    <location>
        <begin position="1"/>
        <end position="23"/>
    </location>
</feature>
<protein>
    <submittedName>
        <fullName evidence="3">Uncharacterized protein</fullName>
    </submittedName>
</protein>